<dbReference type="Pfam" id="PF08193">
    <property type="entry name" value="INO80_Ies4"/>
    <property type="match status" value="1"/>
</dbReference>
<feature type="compositionally biased region" description="Low complexity" evidence="1">
    <location>
        <begin position="1"/>
        <end position="18"/>
    </location>
</feature>
<gene>
    <name evidence="2" type="ORF">BDY21DRAFT_367037</name>
</gene>
<feature type="region of interest" description="Disordered" evidence="1">
    <location>
        <begin position="32"/>
        <end position="178"/>
    </location>
</feature>
<dbReference type="GO" id="GO:0031011">
    <property type="term" value="C:Ino80 complex"/>
    <property type="evidence" value="ECO:0007669"/>
    <property type="project" value="InterPro"/>
</dbReference>
<feature type="compositionally biased region" description="Low complexity" evidence="1">
    <location>
        <begin position="78"/>
        <end position="92"/>
    </location>
</feature>
<feature type="region of interest" description="Disordered" evidence="1">
    <location>
        <begin position="259"/>
        <end position="321"/>
    </location>
</feature>
<feature type="compositionally biased region" description="Low complexity" evidence="1">
    <location>
        <begin position="39"/>
        <end position="70"/>
    </location>
</feature>
<dbReference type="Proteomes" id="UP000799766">
    <property type="component" value="Unassembled WGS sequence"/>
</dbReference>
<dbReference type="InterPro" id="IPR013175">
    <property type="entry name" value="INO80_su_Ies4"/>
</dbReference>
<dbReference type="PANTHER" id="PTHR28061">
    <property type="entry name" value="INO EIGHTY SUBUNIT 4"/>
    <property type="match status" value="1"/>
</dbReference>
<dbReference type="EMBL" id="MU001697">
    <property type="protein sequence ID" value="KAF2453510.1"/>
    <property type="molecule type" value="Genomic_DNA"/>
</dbReference>
<protein>
    <submittedName>
        <fullName evidence="2">INO80 complex subunit Ies4-domain-containing protein</fullName>
    </submittedName>
</protein>
<name>A0A6A6NNZ9_9PEZI</name>
<feature type="compositionally biased region" description="Basic residues" evidence="1">
    <location>
        <begin position="146"/>
        <end position="156"/>
    </location>
</feature>
<dbReference type="AlphaFoldDB" id="A0A6A6NNZ9"/>
<feature type="region of interest" description="Disordered" evidence="1">
    <location>
        <begin position="1"/>
        <end position="20"/>
    </location>
</feature>
<dbReference type="OrthoDB" id="4093188at2759"/>
<evidence type="ECO:0000313" key="2">
    <source>
        <dbReference type="EMBL" id="KAF2453510.1"/>
    </source>
</evidence>
<dbReference type="GO" id="GO:0006338">
    <property type="term" value="P:chromatin remodeling"/>
    <property type="evidence" value="ECO:0007669"/>
    <property type="project" value="InterPro"/>
</dbReference>
<dbReference type="PANTHER" id="PTHR28061:SF1">
    <property type="entry name" value="INO80 COMPLEX SUBUNIT 4"/>
    <property type="match status" value="1"/>
</dbReference>
<reference evidence="2" key="1">
    <citation type="journal article" date="2020" name="Stud. Mycol.">
        <title>101 Dothideomycetes genomes: a test case for predicting lifestyles and emergence of pathogens.</title>
        <authorList>
            <person name="Haridas S."/>
            <person name="Albert R."/>
            <person name="Binder M."/>
            <person name="Bloem J."/>
            <person name="Labutti K."/>
            <person name="Salamov A."/>
            <person name="Andreopoulos B."/>
            <person name="Baker S."/>
            <person name="Barry K."/>
            <person name="Bills G."/>
            <person name="Bluhm B."/>
            <person name="Cannon C."/>
            <person name="Castanera R."/>
            <person name="Culley D."/>
            <person name="Daum C."/>
            <person name="Ezra D."/>
            <person name="Gonzalez J."/>
            <person name="Henrissat B."/>
            <person name="Kuo A."/>
            <person name="Liang C."/>
            <person name="Lipzen A."/>
            <person name="Lutzoni F."/>
            <person name="Magnuson J."/>
            <person name="Mondo S."/>
            <person name="Nolan M."/>
            <person name="Ohm R."/>
            <person name="Pangilinan J."/>
            <person name="Park H.-J."/>
            <person name="Ramirez L."/>
            <person name="Alfaro M."/>
            <person name="Sun H."/>
            <person name="Tritt A."/>
            <person name="Yoshinaga Y."/>
            <person name="Zwiers L.-H."/>
            <person name="Turgeon B."/>
            <person name="Goodwin S."/>
            <person name="Spatafora J."/>
            <person name="Crous P."/>
            <person name="Grigoriev I."/>
        </authorList>
    </citation>
    <scope>NUCLEOTIDE SEQUENCE</scope>
    <source>
        <strain evidence="2">ATCC 16933</strain>
    </source>
</reference>
<feature type="compositionally biased region" description="Low complexity" evidence="1">
    <location>
        <begin position="298"/>
        <end position="311"/>
    </location>
</feature>
<sequence>MPPAGSSTKASAKTSPKSRIVSLQLPATLLARFPSDVTNSSTAKSSAATSKKSSSSSSASSAPSSASTPAANPPPAAAAPSPSAQPSDSNAPTPAAVNGAPPAPDANGLAPPPATNGTTTKRKGIPGPKPGSKRAPALGPDGLPKPRGKPGPKKKPRLDDPSAPQPAIAQKLGPKANQGAINAGLRALDRSGKACRKWERKGFQVKSFTGVVWSVPSWRAPKKQLALPATDENAVAVNGVSAPNGEVKSDITALSGALQLPSDLQGGGGSNNVGSSAVASEKSNAGGDPDTPMGGTSAAGNNGQGAEAASSPAVQPVEATA</sequence>
<evidence type="ECO:0000313" key="3">
    <source>
        <dbReference type="Proteomes" id="UP000799766"/>
    </source>
</evidence>
<accession>A0A6A6NNZ9</accession>
<evidence type="ECO:0000256" key="1">
    <source>
        <dbReference type="SAM" id="MobiDB-lite"/>
    </source>
</evidence>
<proteinExistence type="predicted"/>
<organism evidence="2 3">
    <name type="scientific">Lineolata rhizophorae</name>
    <dbReference type="NCBI Taxonomy" id="578093"/>
    <lineage>
        <taxon>Eukaryota</taxon>
        <taxon>Fungi</taxon>
        <taxon>Dikarya</taxon>
        <taxon>Ascomycota</taxon>
        <taxon>Pezizomycotina</taxon>
        <taxon>Dothideomycetes</taxon>
        <taxon>Dothideomycetes incertae sedis</taxon>
        <taxon>Lineolatales</taxon>
        <taxon>Lineolataceae</taxon>
        <taxon>Lineolata</taxon>
    </lineage>
</organism>
<keyword evidence="3" id="KW-1185">Reference proteome</keyword>